<dbReference type="RefSeq" id="WP_250025161.1">
    <property type="nucleotide sequence ID" value="NZ_CP097330.1"/>
</dbReference>
<dbReference type="EMBL" id="CP097330">
    <property type="protein sequence ID" value="URF05264.1"/>
    <property type="molecule type" value="Genomic_DNA"/>
</dbReference>
<dbReference type="AlphaFoldDB" id="A0AAE9L3D8"/>
<gene>
    <name evidence="1" type="ORF">M5D45_05435</name>
</gene>
<reference evidence="1" key="1">
    <citation type="journal article" date="2022" name="Microbiol. Resour. Announc.">
        <title>Genome Sequence of Cupriavidus campinensis Strain G5, a Member of a Bacterial Consortium Capable of Polyethylene Degradation.</title>
        <authorList>
            <person name="Schneider B."/>
            <person name="Pfeiffer F."/>
            <person name="Dyall-Smith M."/>
            <person name="Kunte H.J."/>
        </authorList>
    </citation>
    <scope>NUCLEOTIDE SEQUENCE</scope>
    <source>
        <strain evidence="1">G5</strain>
    </source>
</reference>
<evidence type="ECO:0000313" key="2">
    <source>
        <dbReference type="Proteomes" id="UP001056132"/>
    </source>
</evidence>
<dbReference type="Proteomes" id="UP001056132">
    <property type="component" value="Chromosome 1"/>
</dbReference>
<accession>A0AAE9L3D8</accession>
<dbReference type="KEGG" id="ccam:M5D45_05435"/>
<evidence type="ECO:0000313" key="1">
    <source>
        <dbReference type="EMBL" id="URF05264.1"/>
    </source>
</evidence>
<organism evidence="1 2">
    <name type="scientific">Cupriavidus campinensis</name>
    <dbReference type="NCBI Taxonomy" id="151783"/>
    <lineage>
        <taxon>Bacteria</taxon>
        <taxon>Pseudomonadati</taxon>
        <taxon>Pseudomonadota</taxon>
        <taxon>Betaproteobacteria</taxon>
        <taxon>Burkholderiales</taxon>
        <taxon>Burkholderiaceae</taxon>
        <taxon>Cupriavidus</taxon>
    </lineage>
</organism>
<name>A0AAE9L3D8_9BURK</name>
<proteinExistence type="predicted"/>
<protein>
    <submittedName>
        <fullName evidence="1">Uncharacterized protein</fullName>
    </submittedName>
</protein>
<reference evidence="1" key="2">
    <citation type="submission" date="2022-05" db="EMBL/GenBank/DDBJ databases">
        <authorList>
            <person name="Kunte H.-J."/>
        </authorList>
    </citation>
    <scope>NUCLEOTIDE SEQUENCE</scope>
    <source>
        <strain evidence="1">G5</strain>
    </source>
</reference>
<sequence length="335" mass="36755">MNNPFARRNSAGSFTLPAGIDGPITELVVIGNQLEIYTPTATVVAQTPEAIDPDRTNPNIPWVQRQTDTVGSSHPAVARTLITAYRAFKANLVDDRFDKTNILTRIHSIKTLLVACDKAKASLAGAIDTQVEAFNRTQGALDNAGLLLQYHPHVADLEALVTSLLVNAKRVTVEVCQLIAQFWPMNHTALQYVVRDLTPILGENDNFLKWLSDHMVGTTRIVSLRNGQEHNLTTAKPLHISNFQMLPTGQMRMPVWQLGDDEAVDIREESSAIVPFLIDLAEGAIVGALDHHLVSILPLGFLPVEHPKPDAPVRYEVQILQQFIGPTADKDAGHA</sequence>